<reference evidence="7" key="1">
    <citation type="submission" date="2010-07" db="EMBL/GenBank/DDBJ databases">
        <title>Complete sequence of Clostridium saccharolyticum WM1.</title>
        <authorList>
            <consortium name="US DOE Joint Genome Institute"/>
            <person name="Lucas S."/>
            <person name="Copeland A."/>
            <person name="Lapidus A."/>
            <person name="Cheng J.-F."/>
            <person name="Bruce D."/>
            <person name="Goodwin L."/>
            <person name="Pitluck S."/>
            <person name="Chertkov O."/>
            <person name="Detter J.C."/>
            <person name="Han C."/>
            <person name="Tapia R."/>
            <person name="Land M."/>
            <person name="Hauser L."/>
            <person name="Chang Y.-J."/>
            <person name="Jeffries C."/>
            <person name="Kyrpides N."/>
            <person name="Ivanova N."/>
            <person name="Mikhailova N."/>
            <person name="Mouttaki H."/>
            <person name="Lin L."/>
            <person name="Zhou J."/>
            <person name="Hemme C.L."/>
            <person name="Woyke T."/>
        </authorList>
    </citation>
    <scope>NUCLEOTIDE SEQUENCE [LARGE SCALE GENOMIC DNA]</scope>
    <source>
        <strain evidence="7">WM1</strain>
    </source>
</reference>
<feature type="domain" description="Peptidase S8/S53" evidence="6">
    <location>
        <begin position="88"/>
        <end position="205"/>
    </location>
</feature>
<keyword evidence="4" id="KW-0720">Serine protease</keyword>
<comment type="similarity">
    <text evidence="1 5">Belongs to the peptidase S8 family.</text>
</comment>
<dbReference type="PaxDb" id="610130-Closa_2256"/>
<dbReference type="SUPFAM" id="SSF52743">
    <property type="entry name" value="Subtilisin-like"/>
    <property type="match status" value="1"/>
</dbReference>
<dbReference type="STRING" id="610130.Closa_2256"/>
<dbReference type="KEGG" id="csh:Closa_2256"/>
<protein>
    <submittedName>
        <fullName evidence="7">Peptidase S8 and S53 subtilisin kexin sedolisin</fullName>
    </submittedName>
</protein>
<dbReference type="RefSeq" id="WP_013272920.1">
    <property type="nucleotide sequence ID" value="NC_014376.1"/>
</dbReference>
<dbReference type="AlphaFoldDB" id="D9R385"/>
<dbReference type="HOGENOM" id="CLU_025670_0_0_9"/>
<dbReference type="Gene3D" id="3.40.50.200">
    <property type="entry name" value="Peptidase S8/S53 domain"/>
    <property type="match status" value="1"/>
</dbReference>
<accession>D9R385</accession>
<dbReference type="InterPro" id="IPR050131">
    <property type="entry name" value="Peptidase_S8_subtilisin-like"/>
</dbReference>
<dbReference type="PRINTS" id="PR00723">
    <property type="entry name" value="SUBTILISIN"/>
</dbReference>
<dbReference type="EMBL" id="CP002109">
    <property type="protein sequence ID" value="ADL04834.1"/>
    <property type="molecule type" value="Genomic_DNA"/>
</dbReference>
<evidence type="ECO:0000256" key="3">
    <source>
        <dbReference type="ARBA" id="ARBA00022801"/>
    </source>
</evidence>
<dbReference type="InterPro" id="IPR022398">
    <property type="entry name" value="Peptidase_S8_His-AS"/>
</dbReference>
<dbReference type="CDD" id="cd07478">
    <property type="entry name" value="Peptidases_S8_CspA-like"/>
    <property type="match status" value="1"/>
</dbReference>
<evidence type="ECO:0000259" key="6">
    <source>
        <dbReference type="Pfam" id="PF00082"/>
    </source>
</evidence>
<dbReference type="PROSITE" id="PS00137">
    <property type="entry name" value="SUBTILASE_HIS"/>
    <property type="match status" value="1"/>
</dbReference>
<dbReference type="PANTHER" id="PTHR43806">
    <property type="entry name" value="PEPTIDASE S8"/>
    <property type="match status" value="1"/>
</dbReference>
<name>D9R385_LACSW</name>
<evidence type="ECO:0000256" key="1">
    <source>
        <dbReference type="ARBA" id="ARBA00011073"/>
    </source>
</evidence>
<sequence>MQKILDDNYYDLIISNVMIPTYDTGDNITHMDLRHSLAHIPNDSVNPCDLGIYPYNAFPSVLTLSSTVSLEKSGIGTVQRNPYLALFGRGIIVAVIDTGIDYQHQAFLYNDGTTRILSLWDQTIQEGEPPEGFTYGTEYSREHINVALRSENPLSIVPSVDTNGHGTAIASVIAGKPSLEQSFSGVVPESDILVVKLKPAKNSLKKIFFVPENIECYQESDLIIGISYVTSVAKRLNRPIAICVAMGTNQSSHDGRGATSFITNYLAQQPQTGITITTGNEANKRRHYFNNTTAEPFLNDFELRVGENDKLFAIELWPFAPARLSIEITAPNRETTGQVFPALGECRRFAFVFNPSVIWINNYIFEEETGDQLILMRFQDPLPGIWTIRVQNLDKEPFSFHTWLPSGDLISEDTFFLNSNPDTTITSPGNATNPLTVTAYNQFNNTILPESGRGYTRTGFVKPDISAPGYQLTCAVPGNQYGSITGSGAAAAHAAGVVAMVFEWAIPRGNYTSITGNDVNRLLIRGAERSSGTTYPNNIWGYGQIEINRLFERLTNI</sequence>
<dbReference type="Pfam" id="PF00082">
    <property type="entry name" value="Peptidase_S8"/>
    <property type="match status" value="2"/>
</dbReference>
<dbReference type="InterPro" id="IPR017310">
    <property type="entry name" value="Pept_S8A_subtilisin_clostridia"/>
</dbReference>
<comment type="caution">
    <text evidence="5">Lacks conserved residue(s) required for the propagation of feature annotation.</text>
</comment>
<evidence type="ECO:0000313" key="8">
    <source>
        <dbReference type="Proteomes" id="UP000001662"/>
    </source>
</evidence>
<evidence type="ECO:0000256" key="2">
    <source>
        <dbReference type="ARBA" id="ARBA00022670"/>
    </source>
</evidence>
<dbReference type="GO" id="GO:0006508">
    <property type="term" value="P:proteolysis"/>
    <property type="evidence" value="ECO:0007669"/>
    <property type="project" value="UniProtKB-KW"/>
</dbReference>
<evidence type="ECO:0000256" key="4">
    <source>
        <dbReference type="ARBA" id="ARBA00022825"/>
    </source>
</evidence>
<dbReference type="PANTHER" id="PTHR43806:SF11">
    <property type="entry name" value="CEREVISIN-RELATED"/>
    <property type="match status" value="1"/>
</dbReference>
<dbReference type="OrthoDB" id="9762689at2"/>
<dbReference type="Gene3D" id="2.60.120.1290">
    <property type="match status" value="1"/>
</dbReference>
<dbReference type="eggNOG" id="COG1404">
    <property type="taxonomic scope" value="Bacteria"/>
</dbReference>
<keyword evidence="2" id="KW-0645">Protease</keyword>
<dbReference type="InterPro" id="IPR023827">
    <property type="entry name" value="Peptidase_S8_Asp-AS"/>
</dbReference>
<keyword evidence="8" id="KW-1185">Reference proteome</keyword>
<dbReference type="Proteomes" id="UP000001662">
    <property type="component" value="Chromosome"/>
</dbReference>
<evidence type="ECO:0000313" key="7">
    <source>
        <dbReference type="EMBL" id="ADL04834.1"/>
    </source>
</evidence>
<proteinExistence type="inferred from homology"/>
<dbReference type="InterPro" id="IPR000209">
    <property type="entry name" value="Peptidase_S8/S53_dom"/>
</dbReference>
<dbReference type="InterPro" id="IPR036852">
    <property type="entry name" value="Peptidase_S8/S53_dom_sf"/>
</dbReference>
<dbReference type="GO" id="GO:0004252">
    <property type="term" value="F:serine-type endopeptidase activity"/>
    <property type="evidence" value="ECO:0007669"/>
    <property type="project" value="InterPro"/>
</dbReference>
<gene>
    <name evidence="7" type="ordered locus">Closa_2256</name>
</gene>
<feature type="domain" description="Peptidase S8/S53" evidence="6">
    <location>
        <begin position="419"/>
        <end position="543"/>
    </location>
</feature>
<dbReference type="InterPro" id="IPR015500">
    <property type="entry name" value="Peptidase_S8_subtilisin-rel"/>
</dbReference>
<organism evidence="7 8">
    <name type="scientific">Lacrimispora saccharolytica (strain ATCC 35040 / DSM 2544 / NRCC 2533 / WM1)</name>
    <name type="common">Clostridium saccharolyticum</name>
    <dbReference type="NCBI Taxonomy" id="610130"/>
    <lineage>
        <taxon>Bacteria</taxon>
        <taxon>Bacillati</taxon>
        <taxon>Bacillota</taxon>
        <taxon>Clostridia</taxon>
        <taxon>Lachnospirales</taxon>
        <taxon>Lachnospiraceae</taxon>
        <taxon>Lacrimispora</taxon>
    </lineage>
</organism>
<keyword evidence="3" id="KW-0378">Hydrolase</keyword>
<dbReference type="PROSITE" id="PS00136">
    <property type="entry name" value="SUBTILASE_ASP"/>
    <property type="match status" value="1"/>
</dbReference>
<dbReference type="PIRSF" id="PIRSF037894">
    <property type="entry name" value="Subtilisin_rel_CspABC"/>
    <property type="match status" value="1"/>
</dbReference>
<dbReference type="PROSITE" id="PS51892">
    <property type="entry name" value="SUBTILASE"/>
    <property type="match status" value="1"/>
</dbReference>
<dbReference type="InterPro" id="IPR034045">
    <property type="entry name" value="Pep_S8_CspA-like"/>
</dbReference>
<evidence type="ECO:0000256" key="5">
    <source>
        <dbReference type="PROSITE-ProRule" id="PRU01240"/>
    </source>
</evidence>